<feature type="compositionally biased region" description="Polar residues" evidence="6">
    <location>
        <begin position="126"/>
        <end position="143"/>
    </location>
</feature>
<gene>
    <name evidence="8" type="ORF">OXD698_LOCUS28033</name>
</gene>
<evidence type="ECO:0000313" key="9">
    <source>
        <dbReference type="Proteomes" id="UP000663844"/>
    </source>
</evidence>
<evidence type="ECO:0000256" key="5">
    <source>
        <dbReference type="PROSITE-ProRule" id="PRU00176"/>
    </source>
</evidence>
<evidence type="ECO:0000256" key="6">
    <source>
        <dbReference type="SAM" id="MobiDB-lite"/>
    </source>
</evidence>
<dbReference type="PROSITE" id="PS50102">
    <property type="entry name" value="RRM"/>
    <property type="match status" value="3"/>
</dbReference>
<dbReference type="Proteomes" id="UP000663844">
    <property type="component" value="Unassembled WGS sequence"/>
</dbReference>
<dbReference type="GO" id="GO:0003729">
    <property type="term" value="F:mRNA binding"/>
    <property type="evidence" value="ECO:0007669"/>
    <property type="project" value="TreeGrafter"/>
</dbReference>
<dbReference type="Pfam" id="PF00076">
    <property type="entry name" value="RRM_1"/>
    <property type="match status" value="2"/>
</dbReference>
<dbReference type="InterPro" id="IPR035979">
    <property type="entry name" value="RBD_domain_sf"/>
</dbReference>
<feature type="domain" description="RRM" evidence="7">
    <location>
        <begin position="41"/>
        <end position="118"/>
    </location>
</feature>
<reference evidence="8" key="1">
    <citation type="submission" date="2021-02" db="EMBL/GenBank/DDBJ databases">
        <authorList>
            <person name="Nowell W R."/>
        </authorList>
    </citation>
    <scope>NUCLEOTIDE SEQUENCE</scope>
</reference>
<evidence type="ECO:0000313" key="8">
    <source>
        <dbReference type="EMBL" id="CAF3974755.1"/>
    </source>
</evidence>
<feature type="compositionally biased region" description="Acidic residues" evidence="6">
    <location>
        <begin position="149"/>
        <end position="186"/>
    </location>
</feature>
<feature type="domain" description="RRM" evidence="7">
    <location>
        <begin position="202"/>
        <end position="292"/>
    </location>
</feature>
<evidence type="ECO:0000256" key="1">
    <source>
        <dbReference type="ARBA" id="ARBA00004123"/>
    </source>
</evidence>
<dbReference type="PANTHER" id="PTHR48039">
    <property type="entry name" value="RNA-BINDING MOTIF PROTEIN 14B"/>
    <property type="match status" value="1"/>
</dbReference>
<comment type="subcellular location">
    <subcellularLocation>
        <location evidence="1">Nucleus</location>
    </subcellularLocation>
</comment>
<dbReference type="EMBL" id="CAJOAZ010002970">
    <property type="protein sequence ID" value="CAF3974755.1"/>
    <property type="molecule type" value="Genomic_DNA"/>
</dbReference>
<evidence type="ECO:0000256" key="3">
    <source>
        <dbReference type="ARBA" id="ARBA00022884"/>
    </source>
</evidence>
<dbReference type="GO" id="GO:0005730">
    <property type="term" value="C:nucleolus"/>
    <property type="evidence" value="ECO:0007669"/>
    <property type="project" value="TreeGrafter"/>
</dbReference>
<dbReference type="SUPFAM" id="SSF54928">
    <property type="entry name" value="RNA-binding domain, RBD"/>
    <property type="match status" value="2"/>
</dbReference>
<dbReference type="InterPro" id="IPR000504">
    <property type="entry name" value="RRM_dom"/>
</dbReference>
<dbReference type="AlphaFoldDB" id="A0A819M6S7"/>
<sequence length="583" mass="67794">MKLNETKSDSTDELLKSVKKNGTIEKKQNNKKKNNFEVRVPRIIVRNLNFKVNETQLKKAFEKCSTSISNVSIVARDGVSKGFGFVTFDKLEDAQKAVQEMNGQKVLGRPMAVDWSLPKNVYQKMQTKASSAPVRNNSYGIQSEPNPPEIEEEPEDENQDDDDEEDDDDDDDEEDLDNDEEEEEEEPKIRTDESSRDVREHRTLFVRNIPYDTTEDELSKILSSNGQYRIQSCRLVIDRISRHPRGSAFVQFASSEDAEKCVNLPFTIQGQQLQLDMALGRGELVKAKEIRDKKNENNKKNDQRNLSLANYGVILNLDELDGNENDLRKRQNLEDVKKQKLKDPLFFISPTRLTIHNLPPNIDDEQLRKLIVETLKKDKIPMKDIILNECRVMKKNKDSKKALGFGFINLSRHEIALRLIELLNNNKHVFGSNRRPIVQFSIENRRALQLQEQRRERIHAKQELIKNPANRTLSFESNTKKKQNRTNVLEQTNNKVRLSEVIKQQIKQEAEENEANNLQDDNEQFMDVDNKKTSNNNKNNEKTKKKRLKTKSKGEIRDKVDRMIANSRNKPQLPKKTKKKWFE</sequence>
<accession>A0A819M6S7</accession>
<dbReference type="SMART" id="SM00360">
    <property type="entry name" value="RRM"/>
    <property type="match status" value="3"/>
</dbReference>
<dbReference type="FunFam" id="3.30.70.330:FF:000182">
    <property type="entry name" value="RNA-binding motif protein 28"/>
    <property type="match status" value="1"/>
</dbReference>
<feature type="region of interest" description="Disordered" evidence="6">
    <location>
        <begin position="1"/>
        <end position="30"/>
    </location>
</feature>
<evidence type="ECO:0000256" key="2">
    <source>
        <dbReference type="ARBA" id="ARBA00022737"/>
    </source>
</evidence>
<dbReference type="PANTHER" id="PTHR48039:SF5">
    <property type="entry name" value="RNA-BINDING PROTEIN 28"/>
    <property type="match status" value="1"/>
</dbReference>
<feature type="compositionally biased region" description="Basic and acidic residues" evidence="6">
    <location>
        <begin position="187"/>
        <end position="197"/>
    </location>
</feature>
<dbReference type="InterPro" id="IPR012677">
    <property type="entry name" value="Nucleotide-bd_a/b_plait_sf"/>
</dbReference>
<feature type="compositionally biased region" description="Basic residues" evidence="6">
    <location>
        <begin position="573"/>
        <end position="583"/>
    </location>
</feature>
<feature type="region of interest" description="Disordered" evidence="6">
    <location>
        <begin position="508"/>
        <end position="583"/>
    </location>
</feature>
<feature type="region of interest" description="Disordered" evidence="6">
    <location>
        <begin position="126"/>
        <end position="197"/>
    </location>
</feature>
<protein>
    <recommendedName>
        <fullName evidence="7">RRM domain-containing protein</fullName>
    </recommendedName>
</protein>
<keyword evidence="3 5" id="KW-0694">RNA-binding</keyword>
<proteinExistence type="predicted"/>
<feature type="domain" description="RRM" evidence="7">
    <location>
        <begin position="351"/>
        <end position="443"/>
    </location>
</feature>
<dbReference type="Gene3D" id="3.30.70.330">
    <property type="match status" value="3"/>
</dbReference>
<feature type="compositionally biased region" description="Basic and acidic residues" evidence="6">
    <location>
        <begin position="552"/>
        <end position="562"/>
    </location>
</feature>
<keyword evidence="4" id="KW-0539">Nucleus</keyword>
<comment type="caution">
    <text evidence="8">The sequence shown here is derived from an EMBL/GenBank/DDBJ whole genome shotgun (WGS) entry which is preliminary data.</text>
</comment>
<evidence type="ECO:0000259" key="7">
    <source>
        <dbReference type="PROSITE" id="PS50102"/>
    </source>
</evidence>
<dbReference type="InterPro" id="IPR051945">
    <property type="entry name" value="RRM_MRD1_RNA_proc_ribogen"/>
</dbReference>
<keyword evidence="2" id="KW-0677">Repeat</keyword>
<organism evidence="8 9">
    <name type="scientific">Adineta steineri</name>
    <dbReference type="NCBI Taxonomy" id="433720"/>
    <lineage>
        <taxon>Eukaryota</taxon>
        <taxon>Metazoa</taxon>
        <taxon>Spiralia</taxon>
        <taxon>Gnathifera</taxon>
        <taxon>Rotifera</taxon>
        <taxon>Eurotatoria</taxon>
        <taxon>Bdelloidea</taxon>
        <taxon>Adinetida</taxon>
        <taxon>Adinetidae</taxon>
        <taxon>Adineta</taxon>
    </lineage>
</organism>
<name>A0A819M6S7_9BILA</name>
<evidence type="ECO:0000256" key="4">
    <source>
        <dbReference type="ARBA" id="ARBA00023242"/>
    </source>
</evidence>